<dbReference type="Proteomes" id="UP000749559">
    <property type="component" value="Unassembled WGS sequence"/>
</dbReference>
<feature type="compositionally biased region" description="Basic and acidic residues" evidence="1">
    <location>
        <begin position="300"/>
        <end position="329"/>
    </location>
</feature>
<feature type="compositionally biased region" description="Basic and acidic residues" evidence="1">
    <location>
        <begin position="197"/>
        <end position="212"/>
    </location>
</feature>
<comment type="caution">
    <text evidence="2">The sequence shown here is derived from an EMBL/GenBank/DDBJ whole genome shotgun (WGS) entry which is preliminary data.</text>
</comment>
<evidence type="ECO:0000256" key="1">
    <source>
        <dbReference type="SAM" id="MobiDB-lite"/>
    </source>
</evidence>
<feature type="region of interest" description="Disordered" evidence="1">
    <location>
        <begin position="1116"/>
        <end position="1151"/>
    </location>
</feature>
<organism evidence="2 3">
    <name type="scientific">Owenia fusiformis</name>
    <name type="common">Polychaete worm</name>
    <dbReference type="NCBI Taxonomy" id="6347"/>
    <lineage>
        <taxon>Eukaryota</taxon>
        <taxon>Metazoa</taxon>
        <taxon>Spiralia</taxon>
        <taxon>Lophotrochozoa</taxon>
        <taxon>Annelida</taxon>
        <taxon>Polychaeta</taxon>
        <taxon>Sedentaria</taxon>
        <taxon>Canalipalpata</taxon>
        <taxon>Sabellida</taxon>
        <taxon>Oweniida</taxon>
        <taxon>Oweniidae</taxon>
        <taxon>Owenia</taxon>
    </lineage>
</organism>
<dbReference type="InterPro" id="IPR026708">
    <property type="entry name" value="CSPP1"/>
</dbReference>
<dbReference type="EMBL" id="CAIIXF020000001">
    <property type="protein sequence ID" value="CAH1773423.1"/>
    <property type="molecule type" value="Genomic_DNA"/>
</dbReference>
<feature type="region of interest" description="Disordered" evidence="1">
    <location>
        <begin position="162"/>
        <end position="458"/>
    </location>
</feature>
<evidence type="ECO:0000313" key="2">
    <source>
        <dbReference type="EMBL" id="CAH1773423.1"/>
    </source>
</evidence>
<feature type="compositionally biased region" description="Basic and acidic residues" evidence="1">
    <location>
        <begin position="429"/>
        <end position="447"/>
    </location>
</feature>
<feature type="compositionally biased region" description="Basic and acidic residues" evidence="1">
    <location>
        <begin position="68"/>
        <end position="80"/>
    </location>
</feature>
<sequence length="1354" mass="155758">MKIFSCQDIPITIQCYDLEAFIAEQKAKLARERTTIGPKTDPPKDRQNLEYVNPGPQKPQRKQWGQKENPDISNLRRNESPQETGLKLGGFNDAKRKELQEERKREYNELKNQNSPQTATNPSYKSSPQQAAPTPSTTLIVGDDQHTLKQQLQKERQLEYNSLKGDFTPKSKMNGHVPNKENVTPDHDLFSKLGNQSDDKKRKLQEERKKEYNAMISEQAVRSGRINDDTTGYTTTLPGMKERNSAQVRQERRSEERKHDYQDYLQSEQERLRHRLDGKKPPPGGQAGFEDTRSAGVPSSRERERDVSFYQDRDREQNIPRYPLEREPGQRPGPNDSFEASLPGLRDHPSAEARKIRERNNEYQLYQRGQLEQDYLRRQGASYRDNRPLDSNIVLDPRDPRYYEDERLPPQYRREPPRKGWGTPTYEEILDKKRREERAYRRGDDPGLHGGLRTSISDGNLYKTFEDDQRLKELDKEYESKRVRFRDEVKKSNEKLSDLDELLGRRGITSILDDKKWLEFEDARKERPRSYHASRRYDPDPETEFSNWDANRNRGGLSDRGSRRDYDDRGRANSTGNVAATLPIGGEDRDSAKQRRKQEYRRDLEQQIAEQQQSKRSEKDLELRVAATGAVGPVGAKIPPKSDSYFNSPRRDTYNDRGRSDPQPPVRPQGGGILERGWDGIYDKYSDGTPKNTSLLNKNGYLNAGGQPSLGAYNSPLDEAYYYYGLKDPLDPTTTAEGAAFAGRTGPADIPRLNLQDDRTSRKAPPGGTSNVGFAFPSDDDRRSKSRNEKMSYQEELARQVQEKEQRKQREKEDKARYDRKLEKEIEDYNPFGRGGAGAPMKDIAGNNIADLRKMHLVNEENLVSPRKVGIEAAASAYQEKPAYQPTFNSSPRAIKEDTYQAGTGSNGFFGEQATSNQSATEKYKAELQRQIDEKKAREAEEKEKQRIEEEKEQKRLDEQQKRIQAEYEEEKRKKKEKEDEEKRKNEELKQLAEERKKEAEMKRQELEDRRQEELRQQQERDLQQRIQNSDPERLKSPPIPTLRAKNEDSGKGQSPRLNSPVIPALRPRSTRSRGDPQPQVNSGRTSPPVPAVNTQTRSQSADVLNQLANLKAQLQSEKTRVQHALDDRKNDVEVYDPRLMERPPNQAIPKDNQVDIFDIASHRKPVSVRRSADPNNRNNLEEFKKLKKDARESPKDYLDLNPRSIGLIREDTPGSMLDAETAYVGVDNSASGFPDDFENLGRRNESARQKRRNKYDSSPRATPRQPSPYTNLDNISLGTNMGSTTSIDPDRITRKNEERLRKLKTLAGDEISVGDPDDILDRFMAKQTHNRPPSGATLQDDSWMRPGSNTAYR</sequence>
<feature type="region of interest" description="Disordered" evidence="1">
    <location>
        <begin position="735"/>
        <end position="819"/>
    </location>
</feature>
<dbReference type="PANTHER" id="PTHR21616">
    <property type="entry name" value="CENTROSOME SPINDLE POLE ASSOCIATED PROTEIN"/>
    <property type="match status" value="1"/>
</dbReference>
<feature type="compositionally biased region" description="Basic and acidic residues" evidence="1">
    <location>
        <begin position="1118"/>
        <end position="1142"/>
    </location>
</feature>
<feature type="compositionally biased region" description="Polar residues" evidence="1">
    <location>
        <begin position="110"/>
        <end position="139"/>
    </location>
</feature>
<gene>
    <name evidence="2" type="ORF">OFUS_LOCUS1023</name>
</gene>
<proteinExistence type="predicted"/>
<name>A0A8S4MYX3_OWEFU</name>
<feature type="region of interest" description="Disordered" evidence="1">
    <location>
        <begin position="523"/>
        <end position="675"/>
    </location>
</feature>
<dbReference type="OrthoDB" id="10044099at2759"/>
<keyword evidence="3" id="KW-1185">Reference proteome</keyword>
<dbReference type="GO" id="GO:0032467">
    <property type="term" value="P:positive regulation of cytokinesis"/>
    <property type="evidence" value="ECO:0007669"/>
    <property type="project" value="InterPro"/>
</dbReference>
<feature type="compositionally biased region" description="Basic and acidic residues" evidence="1">
    <location>
        <begin position="649"/>
        <end position="660"/>
    </location>
</feature>
<feature type="compositionally biased region" description="Basic and acidic residues" evidence="1">
    <location>
        <begin position="779"/>
        <end position="819"/>
    </location>
</feature>
<reference evidence="2" key="1">
    <citation type="submission" date="2022-03" db="EMBL/GenBank/DDBJ databases">
        <authorList>
            <person name="Martin C."/>
        </authorList>
    </citation>
    <scope>NUCLEOTIDE SEQUENCE</scope>
</reference>
<dbReference type="GO" id="GO:0000922">
    <property type="term" value="C:spindle pole"/>
    <property type="evidence" value="ECO:0007669"/>
    <property type="project" value="InterPro"/>
</dbReference>
<feature type="compositionally biased region" description="Basic and acidic residues" evidence="1">
    <location>
        <begin position="613"/>
        <end position="623"/>
    </location>
</feature>
<feature type="compositionally biased region" description="Basic and acidic residues" evidence="1">
    <location>
        <begin position="1240"/>
        <end position="1249"/>
    </location>
</feature>
<feature type="compositionally biased region" description="Basic and acidic residues" evidence="1">
    <location>
        <begin position="240"/>
        <end position="262"/>
    </location>
</feature>
<feature type="compositionally biased region" description="Basic and acidic residues" evidence="1">
    <location>
        <begin position="560"/>
        <end position="571"/>
    </location>
</feature>
<protein>
    <recommendedName>
        <fullName evidence="4">Centrosome and spindle pole-associated protein 1</fullName>
    </recommendedName>
</protein>
<dbReference type="PANTHER" id="PTHR21616:SF2">
    <property type="entry name" value="CENTROSOME AND SPINDLE POLE-ASSOCIATED PROTEIN 1"/>
    <property type="match status" value="1"/>
</dbReference>
<accession>A0A8S4MYX3</accession>
<dbReference type="GO" id="GO:0005874">
    <property type="term" value="C:microtubule"/>
    <property type="evidence" value="ECO:0007669"/>
    <property type="project" value="InterPro"/>
</dbReference>
<feature type="compositionally biased region" description="Polar residues" evidence="1">
    <location>
        <begin position="1093"/>
        <end position="1103"/>
    </location>
</feature>
<feature type="region of interest" description="Disordered" evidence="1">
    <location>
        <begin position="1230"/>
        <end position="1294"/>
    </location>
</feature>
<feature type="region of interest" description="Disordered" evidence="1">
    <location>
        <begin position="1327"/>
        <end position="1354"/>
    </location>
</feature>
<feature type="region of interest" description="Disordered" evidence="1">
    <location>
        <begin position="106"/>
        <end position="139"/>
    </location>
</feature>
<evidence type="ECO:0000313" key="3">
    <source>
        <dbReference type="Proteomes" id="UP000749559"/>
    </source>
</evidence>
<dbReference type="GO" id="GO:0005813">
    <property type="term" value="C:centrosome"/>
    <property type="evidence" value="ECO:0007669"/>
    <property type="project" value="InterPro"/>
</dbReference>
<feature type="region of interest" description="Disordered" evidence="1">
    <location>
        <begin position="30"/>
        <end position="94"/>
    </location>
</feature>
<feature type="compositionally biased region" description="Basic and acidic residues" evidence="1">
    <location>
        <begin position="523"/>
        <end position="539"/>
    </location>
</feature>
<feature type="compositionally biased region" description="Basic and acidic residues" evidence="1">
    <location>
        <begin position="922"/>
        <end position="1024"/>
    </location>
</feature>
<feature type="compositionally biased region" description="Basic and acidic residues" evidence="1">
    <location>
        <begin position="345"/>
        <end position="361"/>
    </location>
</feature>
<feature type="region of interest" description="Disordered" evidence="1">
    <location>
        <begin position="877"/>
        <end position="1103"/>
    </location>
</feature>
<feature type="compositionally biased region" description="Low complexity" evidence="1">
    <location>
        <begin position="625"/>
        <end position="636"/>
    </location>
</feature>
<feature type="compositionally biased region" description="Basic and acidic residues" evidence="1">
    <location>
        <begin position="396"/>
        <end position="418"/>
    </location>
</feature>
<feature type="compositionally biased region" description="Polar residues" evidence="1">
    <location>
        <begin position="1268"/>
        <end position="1288"/>
    </location>
</feature>
<evidence type="ECO:0008006" key="4">
    <source>
        <dbReference type="Google" id="ProtNLM"/>
    </source>
</evidence>